<dbReference type="GO" id="GO:0008289">
    <property type="term" value="F:lipid binding"/>
    <property type="evidence" value="ECO:0007669"/>
    <property type="project" value="UniProtKB-KW"/>
</dbReference>
<dbReference type="Pfam" id="PF05823">
    <property type="entry name" value="Gp-FAR-1"/>
    <property type="match status" value="1"/>
</dbReference>
<evidence type="ECO:0000313" key="8">
    <source>
        <dbReference type="Proteomes" id="UP000492821"/>
    </source>
</evidence>
<feature type="signal peptide" evidence="7">
    <location>
        <begin position="1"/>
        <end position="19"/>
    </location>
</feature>
<dbReference type="WBParaSite" id="Pan_g21808.t1">
    <property type="protein sequence ID" value="Pan_g21808.t1"/>
    <property type="gene ID" value="Pan_g21808"/>
</dbReference>
<proteinExistence type="inferred from homology"/>
<dbReference type="InterPro" id="IPR008632">
    <property type="entry name" value="Gp-FAR-1"/>
</dbReference>
<evidence type="ECO:0000313" key="9">
    <source>
        <dbReference type="WBParaSite" id="Pan_g21808.t1"/>
    </source>
</evidence>
<evidence type="ECO:0000256" key="1">
    <source>
        <dbReference type="ARBA" id="ARBA00004613"/>
    </source>
</evidence>
<evidence type="ECO:0000256" key="3">
    <source>
        <dbReference type="ARBA" id="ARBA00022525"/>
    </source>
</evidence>
<comment type="subcellular location">
    <subcellularLocation>
        <location evidence="1">Secreted</location>
    </subcellularLocation>
</comment>
<keyword evidence="4 7" id="KW-0732">Signal</keyword>
<keyword evidence="5" id="KW-0175">Coiled coil</keyword>
<evidence type="ECO:0000256" key="2">
    <source>
        <dbReference type="ARBA" id="ARBA00006648"/>
    </source>
</evidence>
<protein>
    <submittedName>
        <fullName evidence="9">SXP/RAL-2 family protein Ani s 5-like cation-binding domain-containing protein</fullName>
    </submittedName>
</protein>
<evidence type="ECO:0000256" key="4">
    <source>
        <dbReference type="ARBA" id="ARBA00022729"/>
    </source>
</evidence>
<organism evidence="8 9">
    <name type="scientific">Panagrellus redivivus</name>
    <name type="common">Microworm</name>
    <dbReference type="NCBI Taxonomy" id="6233"/>
    <lineage>
        <taxon>Eukaryota</taxon>
        <taxon>Metazoa</taxon>
        <taxon>Ecdysozoa</taxon>
        <taxon>Nematoda</taxon>
        <taxon>Chromadorea</taxon>
        <taxon>Rhabditida</taxon>
        <taxon>Tylenchina</taxon>
        <taxon>Panagrolaimomorpha</taxon>
        <taxon>Panagrolaimoidea</taxon>
        <taxon>Panagrolaimidae</taxon>
        <taxon>Panagrellus</taxon>
    </lineage>
</organism>
<dbReference type="GO" id="GO:0005576">
    <property type="term" value="C:extracellular region"/>
    <property type="evidence" value="ECO:0007669"/>
    <property type="project" value="UniProtKB-SubCell"/>
</dbReference>
<reference evidence="9" key="2">
    <citation type="submission" date="2020-10" db="UniProtKB">
        <authorList>
            <consortium name="WormBaseParasite"/>
        </authorList>
    </citation>
    <scope>IDENTIFICATION</scope>
</reference>
<evidence type="ECO:0000256" key="6">
    <source>
        <dbReference type="ARBA" id="ARBA00023121"/>
    </source>
</evidence>
<reference evidence="8" key="1">
    <citation type="journal article" date="2013" name="Genetics">
        <title>The draft genome and transcriptome of Panagrellus redivivus are shaped by the harsh demands of a free-living lifestyle.</title>
        <authorList>
            <person name="Srinivasan J."/>
            <person name="Dillman A.R."/>
            <person name="Macchietto M.G."/>
            <person name="Heikkinen L."/>
            <person name="Lakso M."/>
            <person name="Fracchia K.M."/>
            <person name="Antoshechkin I."/>
            <person name="Mortazavi A."/>
            <person name="Wong G."/>
            <person name="Sternberg P.W."/>
        </authorList>
    </citation>
    <scope>NUCLEOTIDE SEQUENCE [LARGE SCALE GENOMIC DNA]</scope>
    <source>
        <strain evidence="8">MT8872</strain>
    </source>
</reference>
<evidence type="ECO:0000256" key="7">
    <source>
        <dbReference type="SAM" id="SignalP"/>
    </source>
</evidence>
<evidence type="ECO:0000256" key="5">
    <source>
        <dbReference type="ARBA" id="ARBA00023054"/>
    </source>
</evidence>
<dbReference type="Gene3D" id="1.20.120.1100">
    <property type="match status" value="1"/>
</dbReference>
<accession>A0A7E4VL13</accession>
<keyword evidence="6" id="KW-0446">Lipid-binding</keyword>
<keyword evidence="3" id="KW-0964">Secreted</keyword>
<dbReference type="Proteomes" id="UP000492821">
    <property type="component" value="Unassembled WGS sequence"/>
</dbReference>
<dbReference type="AlphaFoldDB" id="A0A7E4VL13"/>
<comment type="similarity">
    <text evidence="2">Belongs to the fatty-acid and retinol-binding protein (FARBP) family.</text>
</comment>
<name>A0A7E4VL13_PANRE</name>
<feature type="chain" id="PRO_5029016795" evidence="7">
    <location>
        <begin position="20"/>
        <end position="99"/>
    </location>
</feature>
<sequence length="99" mass="11616">MFSRFLIVILCIVAGNAVAFQNIKDFFMELTYEEDQILASVFRYKNYDNSDQVLDTIKAKSETLFDKVVRFRNLVIKSVEKLEDDNAKKFVEEASFTYH</sequence>
<keyword evidence="8" id="KW-1185">Reference proteome</keyword>